<keyword evidence="7" id="KW-0418">Kinase</keyword>
<dbReference type="GO" id="GO:0005516">
    <property type="term" value="F:calmodulin binding"/>
    <property type="evidence" value="ECO:0007669"/>
    <property type="project" value="UniProtKB-KW"/>
</dbReference>
<dbReference type="Proteomes" id="UP000694523">
    <property type="component" value="Unplaced"/>
</dbReference>
<comment type="subunit">
    <text evidence="13">CAMK2 is composed of four different chains: alpha, beta, gamma, and delta. The different isoforms assemble into homo- or heteromultimeric holoenzymes composed of 8 to 12 subunits.</text>
</comment>
<dbReference type="SUPFAM" id="SSF54427">
    <property type="entry name" value="NTF2-like"/>
    <property type="match status" value="1"/>
</dbReference>
<evidence type="ECO:0000256" key="13">
    <source>
        <dbReference type="ARBA" id="ARBA00064333"/>
    </source>
</evidence>
<evidence type="ECO:0000259" key="16">
    <source>
        <dbReference type="PROSITE" id="PS50011"/>
    </source>
</evidence>
<dbReference type="InterPro" id="IPR013543">
    <property type="entry name" value="Ca/CaM-dep_prot_kinase-assoc"/>
</dbReference>
<keyword evidence="5" id="KW-0808">Transferase</keyword>
<evidence type="ECO:0000256" key="1">
    <source>
        <dbReference type="ARBA" id="ARBA00005354"/>
    </source>
</evidence>
<dbReference type="InterPro" id="IPR017441">
    <property type="entry name" value="Protein_kinase_ATP_BS"/>
</dbReference>
<protein>
    <recommendedName>
        <fullName evidence="2">calcium/calmodulin-dependent protein kinase</fullName>
        <ecNumber evidence="2">2.7.11.17</ecNumber>
    </recommendedName>
</protein>
<evidence type="ECO:0000256" key="2">
    <source>
        <dbReference type="ARBA" id="ARBA00012434"/>
    </source>
</evidence>
<evidence type="ECO:0000256" key="5">
    <source>
        <dbReference type="ARBA" id="ARBA00022679"/>
    </source>
</evidence>
<comment type="similarity">
    <text evidence="1">Belongs to the protein kinase superfamily. CAMK Ser/Thr protein kinase family. CaMK subfamily.</text>
</comment>
<dbReference type="InterPro" id="IPR011009">
    <property type="entry name" value="Kinase-like_dom_sf"/>
</dbReference>
<keyword evidence="3" id="KW-0723">Serine/threonine-protein kinase</keyword>
<evidence type="ECO:0000313" key="18">
    <source>
        <dbReference type="Proteomes" id="UP000694523"/>
    </source>
</evidence>
<dbReference type="Gene3D" id="3.30.200.20">
    <property type="entry name" value="Phosphorylase Kinase, domain 1"/>
    <property type="match status" value="1"/>
</dbReference>
<evidence type="ECO:0000256" key="9">
    <source>
        <dbReference type="ARBA" id="ARBA00022860"/>
    </source>
</evidence>
<organism evidence="17 18">
    <name type="scientific">Neogobius melanostomus</name>
    <name type="common">round goby</name>
    <dbReference type="NCBI Taxonomy" id="47308"/>
    <lineage>
        <taxon>Eukaryota</taxon>
        <taxon>Metazoa</taxon>
        <taxon>Chordata</taxon>
        <taxon>Craniata</taxon>
        <taxon>Vertebrata</taxon>
        <taxon>Euteleostomi</taxon>
        <taxon>Actinopterygii</taxon>
        <taxon>Neopterygii</taxon>
        <taxon>Teleostei</taxon>
        <taxon>Neoteleostei</taxon>
        <taxon>Acanthomorphata</taxon>
        <taxon>Gobiaria</taxon>
        <taxon>Gobiiformes</taxon>
        <taxon>Gobioidei</taxon>
        <taxon>Gobiidae</taxon>
        <taxon>Benthophilinae</taxon>
        <taxon>Neogobiini</taxon>
        <taxon>Neogobius</taxon>
    </lineage>
</organism>
<dbReference type="FunFam" id="3.10.450.50:FF:000001">
    <property type="entry name" value="calcium/calmodulin-dependent protein kinase type II subunit gamma isoform X1"/>
    <property type="match status" value="1"/>
</dbReference>
<dbReference type="GO" id="GO:0005524">
    <property type="term" value="F:ATP binding"/>
    <property type="evidence" value="ECO:0007669"/>
    <property type="project" value="UniProtKB-UniRule"/>
</dbReference>
<dbReference type="Gene3D" id="1.10.510.10">
    <property type="entry name" value="Transferase(Phosphotransferase) domain 1"/>
    <property type="match status" value="1"/>
</dbReference>
<evidence type="ECO:0000256" key="14">
    <source>
        <dbReference type="PROSITE-ProRule" id="PRU10141"/>
    </source>
</evidence>
<feature type="region of interest" description="Disordered" evidence="15">
    <location>
        <begin position="344"/>
        <end position="418"/>
    </location>
</feature>
<dbReference type="Gene3D" id="6.10.140.620">
    <property type="match status" value="1"/>
</dbReference>
<accession>A0A8C6V389</accession>
<dbReference type="SMART" id="SM00220">
    <property type="entry name" value="S_TKc"/>
    <property type="match status" value="1"/>
</dbReference>
<keyword evidence="8 14" id="KW-0067">ATP-binding</keyword>
<dbReference type="PROSITE" id="PS00108">
    <property type="entry name" value="PROTEIN_KINASE_ST"/>
    <property type="match status" value="1"/>
</dbReference>
<feature type="binding site" evidence="14">
    <location>
        <position position="43"/>
    </location>
    <ligand>
        <name>ATP</name>
        <dbReference type="ChEBI" id="CHEBI:30616"/>
    </ligand>
</feature>
<dbReference type="GO" id="GO:0004683">
    <property type="term" value="F:calcium/calmodulin-dependent protein kinase activity"/>
    <property type="evidence" value="ECO:0007669"/>
    <property type="project" value="UniProtKB-EC"/>
</dbReference>
<dbReference type="FunFam" id="1.10.510.10:FF:000001">
    <property type="entry name" value="Calcium/calmodulin-dependent protein kinase type II subunit delta"/>
    <property type="match status" value="1"/>
</dbReference>
<dbReference type="AlphaFoldDB" id="A0A8C6V389"/>
<keyword evidence="4" id="KW-0597">Phosphoprotein</keyword>
<keyword evidence="18" id="KW-1185">Reference proteome</keyword>
<feature type="domain" description="Protein kinase" evidence="16">
    <location>
        <begin position="14"/>
        <end position="272"/>
    </location>
</feature>
<dbReference type="SUPFAM" id="SSF56112">
    <property type="entry name" value="Protein kinase-like (PK-like)"/>
    <property type="match status" value="1"/>
</dbReference>
<comment type="function">
    <text evidence="12">CaM-kinase II (CAMK2) is a prominent kinase in the central nervous system.</text>
</comment>
<evidence type="ECO:0000256" key="7">
    <source>
        <dbReference type="ARBA" id="ARBA00022777"/>
    </source>
</evidence>
<dbReference type="Ensembl" id="ENSNMLT00000046913.1">
    <property type="protein sequence ID" value="ENSNMLP00000042238.1"/>
    <property type="gene ID" value="ENSNMLG00000025033.1"/>
</dbReference>
<feature type="compositionally biased region" description="Polar residues" evidence="15">
    <location>
        <begin position="351"/>
        <end position="365"/>
    </location>
</feature>
<feature type="compositionally biased region" description="Polar residues" evidence="15">
    <location>
        <begin position="392"/>
        <end position="401"/>
    </location>
</feature>
<reference evidence="17" key="1">
    <citation type="submission" date="2025-08" db="UniProtKB">
        <authorList>
            <consortium name="Ensembl"/>
        </authorList>
    </citation>
    <scope>IDENTIFICATION</scope>
</reference>
<dbReference type="Pfam" id="PF00069">
    <property type="entry name" value="Pkinase"/>
    <property type="match status" value="1"/>
</dbReference>
<dbReference type="PANTHER" id="PTHR24347">
    <property type="entry name" value="SERINE/THREONINE-PROTEIN KINASE"/>
    <property type="match status" value="1"/>
</dbReference>
<keyword evidence="6 14" id="KW-0547">Nucleotide-binding</keyword>
<keyword evidence="9" id="KW-0112">Calmodulin-binding</keyword>
<dbReference type="PROSITE" id="PS50011">
    <property type="entry name" value="PROTEIN_KINASE_DOM"/>
    <property type="match status" value="1"/>
</dbReference>
<proteinExistence type="inferred from homology"/>
<dbReference type="InterPro" id="IPR000719">
    <property type="entry name" value="Prot_kinase_dom"/>
</dbReference>
<evidence type="ECO:0000313" key="17">
    <source>
        <dbReference type="Ensembl" id="ENSNMLP00000042238.1"/>
    </source>
</evidence>
<comment type="catalytic activity">
    <reaction evidence="11">
        <text>L-seryl-[protein] + ATP = O-phospho-L-seryl-[protein] + ADP + H(+)</text>
        <dbReference type="Rhea" id="RHEA:17989"/>
        <dbReference type="Rhea" id="RHEA-COMP:9863"/>
        <dbReference type="Rhea" id="RHEA-COMP:11604"/>
        <dbReference type="ChEBI" id="CHEBI:15378"/>
        <dbReference type="ChEBI" id="CHEBI:29999"/>
        <dbReference type="ChEBI" id="CHEBI:30616"/>
        <dbReference type="ChEBI" id="CHEBI:83421"/>
        <dbReference type="ChEBI" id="CHEBI:456216"/>
        <dbReference type="EC" id="2.7.11.17"/>
    </reaction>
</comment>
<dbReference type="Pfam" id="PF08332">
    <property type="entry name" value="CaMKII_AD"/>
    <property type="match status" value="1"/>
</dbReference>
<evidence type="ECO:0000256" key="10">
    <source>
        <dbReference type="ARBA" id="ARBA00047307"/>
    </source>
</evidence>
<dbReference type="InterPro" id="IPR032710">
    <property type="entry name" value="NTF2-like_dom_sf"/>
</dbReference>
<dbReference type="EC" id="2.7.11.17" evidence="2"/>
<dbReference type="GO" id="GO:0043226">
    <property type="term" value="C:organelle"/>
    <property type="evidence" value="ECO:0007669"/>
    <property type="project" value="UniProtKB-ARBA"/>
</dbReference>
<dbReference type="FunFam" id="3.30.200.20:FF:000002">
    <property type="entry name" value="Calcium/calmodulin-dependent protein kinase type II subunit delta isoform 2"/>
    <property type="match status" value="1"/>
</dbReference>
<evidence type="ECO:0000256" key="11">
    <source>
        <dbReference type="ARBA" id="ARBA00047430"/>
    </source>
</evidence>
<evidence type="ECO:0000256" key="12">
    <source>
        <dbReference type="ARBA" id="ARBA00056581"/>
    </source>
</evidence>
<evidence type="ECO:0000256" key="4">
    <source>
        <dbReference type="ARBA" id="ARBA00022553"/>
    </source>
</evidence>
<dbReference type="CDD" id="cd14086">
    <property type="entry name" value="STKc_CaMKII"/>
    <property type="match status" value="1"/>
</dbReference>
<dbReference type="PROSITE" id="PS00107">
    <property type="entry name" value="PROTEIN_KINASE_ATP"/>
    <property type="match status" value="1"/>
</dbReference>
<sequence length="550" mass="61449">MATTATCTRFTDEYQLYEELGKGAFSVVRRCVKKSSGQEYAAKIINTKKLSARDHQKLEREARICRLLKHPNIVRLHDSISEEGFHYLVFDLVTGGELFEDIVAREYYSEADASHCISQILESVNHIHQHDIVHRDLKPENLLLASKMKGAAVKLADFGLAIEVQGDQQAWFGFAGTPGYLSPEVLRKDPYGKPVDIWACGVILYILLVGYPPFWDEDQHKLYQQIKAGAYDFPSPEWDTVTPEAKNLINQMLTINPAKRITAEQALKHPWICHRSTVASMMHRQETVECLRKFNARRKLKGAILTTMLVSRNFSVGRQHTNSAAAASSTASLAQEACKSLLNKKSDSAKTNHCSSSQESQSTVMHNPPDGVKGSTESNATNDEEEMKGSKADSSAQSSATEEMPPLLPSPQSSPATRKQEIIKITEQLIEAINNGDFEAYTRICDPGLTSFEPEALGNLVEGMDFHKFYFENLLSKNSKPVHTTLLNPHVHLIGEDAACIAYIRLTQFVDSTGRPRSSQSEETRVWHRREGKWLNVHFHCSGAPAAPLQ</sequence>
<dbReference type="InterPro" id="IPR008271">
    <property type="entry name" value="Ser/Thr_kinase_AS"/>
</dbReference>
<dbReference type="Gene3D" id="3.10.450.50">
    <property type="match status" value="1"/>
</dbReference>
<name>A0A8C6V389_9GOBI</name>
<comment type="catalytic activity">
    <reaction evidence="10">
        <text>L-threonyl-[protein] + ATP = O-phospho-L-threonyl-[protein] + ADP + H(+)</text>
        <dbReference type="Rhea" id="RHEA:46608"/>
        <dbReference type="Rhea" id="RHEA-COMP:11060"/>
        <dbReference type="Rhea" id="RHEA-COMP:11605"/>
        <dbReference type="ChEBI" id="CHEBI:15378"/>
        <dbReference type="ChEBI" id="CHEBI:30013"/>
        <dbReference type="ChEBI" id="CHEBI:30616"/>
        <dbReference type="ChEBI" id="CHEBI:61977"/>
        <dbReference type="ChEBI" id="CHEBI:456216"/>
        <dbReference type="EC" id="2.7.11.17"/>
    </reaction>
</comment>
<evidence type="ECO:0000256" key="6">
    <source>
        <dbReference type="ARBA" id="ARBA00022741"/>
    </source>
</evidence>
<evidence type="ECO:0000256" key="8">
    <source>
        <dbReference type="ARBA" id="ARBA00022840"/>
    </source>
</evidence>
<evidence type="ECO:0000256" key="15">
    <source>
        <dbReference type="SAM" id="MobiDB-lite"/>
    </source>
</evidence>
<reference evidence="17" key="2">
    <citation type="submission" date="2025-09" db="UniProtKB">
        <authorList>
            <consortium name="Ensembl"/>
        </authorList>
    </citation>
    <scope>IDENTIFICATION</scope>
</reference>
<evidence type="ECO:0000256" key="3">
    <source>
        <dbReference type="ARBA" id="ARBA00022527"/>
    </source>
</evidence>